<organism>
    <name type="scientific">Branchiostoma floridae</name>
    <name type="common">Florida lancelet</name>
    <name type="synonym">Amphioxus</name>
    <dbReference type="NCBI Taxonomy" id="7739"/>
    <lineage>
        <taxon>Eukaryota</taxon>
        <taxon>Metazoa</taxon>
        <taxon>Chordata</taxon>
        <taxon>Cephalochordata</taxon>
        <taxon>Leptocardii</taxon>
        <taxon>Amphioxiformes</taxon>
        <taxon>Branchiostomatidae</taxon>
        <taxon>Branchiostoma</taxon>
    </lineage>
</organism>
<reference evidence="1" key="1">
    <citation type="journal article" date="2008" name="Nature">
        <title>The amphioxus genome and the evolution of the chordate karyotype.</title>
        <authorList>
            <consortium name="US DOE Joint Genome Institute (JGI-PGF)"/>
            <person name="Putnam N.H."/>
            <person name="Butts T."/>
            <person name="Ferrier D.E.K."/>
            <person name="Furlong R.F."/>
            <person name="Hellsten U."/>
            <person name="Kawashima T."/>
            <person name="Robinson-Rechavi M."/>
            <person name="Shoguchi E."/>
            <person name="Terry A."/>
            <person name="Yu J.-K."/>
            <person name="Benito-Gutierrez E.L."/>
            <person name="Dubchak I."/>
            <person name="Garcia-Fernandez J."/>
            <person name="Gibson-Brown J.J."/>
            <person name="Grigoriev I.V."/>
            <person name="Horton A.C."/>
            <person name="de Jong P.J."/>
            <person name="Jurka J."/>
            <person name="Kapitonov V.V."/>
            <person name="Kohara Y."/>
            <person name="Kuroki Y."/>
            <person name="Lindquist E."/>
            <person name="Lucas S."/>
            <person name="Osoegawa K."/>
            <person name="Pennacchio L.A."/>
            <person name="Salamov A.A."/>
            <person name="Satou Y."/>
            <person name="Sauka-Spengler T."/>
            <person name="Schmutz J."/>
            <person name="Shin-I T."/>
            <person name="Toyoda A."/>
            <person name="Bronner-Fraser M."/>
            <person name="Fujiyama A."/>
            <person name="Holland L.Z."/>
            <person name="Holland P.W.H."/>
            <person name="Satoh N."/>
            <person name="Rokhsar D.S."/>
        </authorList>
    </citation>
    <scope>NUCLEOTIDE SEQUENCE [LARGE SCALE GENOMIC DNA]</scope>
    <source>
        <strain evidence="1">S238N-H82</strain>
        <tissue evidence="1">Testes</tissue>
    </source>
</reference>
<accession>C3YNF5</accession>
<dbReference type="InParanoid" id="C3YNF5"/>
<dbReference type="SUPFAM" id="SSF48452">
    <property type="entry name" value="TPR-like"/>
    <property type="match status" value="1"/>
</dbReference>
<sequence length="275" mass="31379">MLSAKGEGAKCRRVIAKLLRTKTDPDSQVALRHAASLNAINEGDFEKANRLLREVEAFLPDTTHEAEHRIRWFHQKSMVKLAEGKYKKGIVLVEEALPLLDRVAPGCMTAWMLINRAWFLTEIAAEQDDDDDRRFLMKTAERDYQHAIEHAENEDPKQMRHFQLRVPRFAKIGLALLYLGCIESVDNFKLGVSKVSLDDLRKAKDVIGALDQEGNVCYSGQFRFMMAKTFMHYRLGSYQQALDLAQEAKDFATEHSFGAYANFAGGTVQYLQEYI</sequence>
<proteinExistence type="predicted"/>
<protein>
    <submittedName>
        <fullName evidence="1">Uncharacterized protein</fullName>
    </submittedName>
</protein>
<gene>
    <name evidence="1" type="ORF">BRAFLDRAFT_76938</name>
</gene>
<evidence type="ECO:0000313" key="1">
    <source>
        <dbReference type="EMBL" id="EEN58261.1"/>
    </source>
</evidence>
<dbReference type="EMBL" id="GG666533">
    <property type="protein sequence ID" value="EEN58261.1"/>
    <property type="molecule type" value="Genomic_DNA"/>
</dbReference>
<dbReference type="AlphaFoldDB" id="C3YNF5"/>
<dbReference type="InterPro" id="IPR011990">
    <property type="entry name" value="TPR-like_helical_dom_sf"/>
</dbReference>
<name>C3YNF5_BRAFL</name>
<dbReference type="Gene3D" id="1.25.40.10">
    <property type="entry name" value="Tetratricopeptide repeat domain"/>
    <property type="match status" value="1"/>
</dbReference>